<evidence type="ECO:0000313" key="2">
    <source>
        <dbReference type="Proteomes" id="UP001403385"/>
    </source>
</evidence>
<dbReference type="Proteomes" id="UP001403385">
    <property type="component" value="Unassembled WGS sequence"/>
</dbReference>
<protein>
    <submittedName>
        <fullName evidence="1">Uncharacterized protein</fullName>
    </submittedName>
</protein>
<dbReference type="EMBL" id="JBDKWZ010000023">
    <property type="protein sequence ID" value="MEN7551554.1"/>
    <property type="molecule type" value="Genomic_DNA"/>
</dbReference>
<evidence type="ECO:0000313" key="1">
    <source>
        <dbReference type="EMBL" id="MEN7551554.1"/>
    </source>
</evidence>
<dbReference type="AlphaFoldDB" id="A0AAW9SGV2"/>
<sequence>MDFFEIGIGNLSCDIKNYKPKGTLVRSYMDIYSCIRLLGQENRLCSGVVFTPESYQHFVPWLISGPICFVNKKRIFSTDYAFEAIEKVINSFFSKIRIGSSMDELLLKCNILFPFDTQGGDMKAVLNEDLPCLTYKVTLVQAVLGCPFSYEKETVNLERFVPEVADDFDLYVTLAIDFEGNDRELVHLTISTPKRLSKRYKDFFEQSGERASVIYGNMMVSEYNYSEIITNINEFFEGNEFFKSITGNSKTEILLKIAASMDVMDLERHLGEVLTDTGEVFTLLNGKVNDNLIG</sequence>
<accession>A0AAW9SGV2</accession>
<keyword evidence="2" id="KW-1185">Reference proteome</keyword>
<proteinExistence type="predicted"/>
<comment type="caution">
    <text evidence="1">The sequence shown here is derived from an EMBL/GenBank/DDBJ whole genome shotgun (WGS) entry which is preliminary data.</text>
</comment>
<name>A0AAW9SGV2_9BACT</name>
<gene>
    <name evidence="1" type="ORF">AAG747_26800</name>
</gene>
<dbReference type="RefSeq" id="WP_346824335.1">
    <property type="nucleotide sequence ID" value="NZ_JBDKWZ010000023.1"/>
</dbReference>
<organism evidence="1 2">
    <name type="scientific">Rapidithrix thailandica</name>
    <dbReference type="NCBI Taxonomy" id="413964"/>
    <lineage>
        <taxon>Bacteria</taxon>
        <taxon>Pseudomonadati</taxon>
        <taxon>Bacteroidota</taxon>
        <taxon>Cytophagia</taxon>
        <taxon>Cytophagales</taxon>
        <taxon>Flammeovirgaceae</taxon>
        <taxon>Rapidithrix</taxon>
    </lineage>
</organism>
<reference evidence="1 2" key="1">
    <citation type="submission" date="2024-04" db="EMBL/GenBank/DDBJ databases">
        <title>Novel genus in family Flammeovirgaceae.</title>
        <authorList>
            <person name="Nguyen T.H."/>
            <person name="Vuong T.Q."/>
            <person name="Le H."/>
            <person name="Kim S.-G."/>
        </authorList>
    </citation>
    <scope>NUCLEOTIDE SEQUENCE [LARGE SCALE GENOMIC DNA]</scope>
    <source>
        <strain evidence="1 2">JCM 23209</strain>
    </source>
</reference>